<accession>A0A7X0XR07</accession>
<evidence type="ECO:0000313" key="1">
    <source>
        <dbReference type="EMBL" id="MBC1778672.1"/>
    </source>
</evidence>
<proteinExistence type="predicted"/>
<evidence type="ECO:0008006" key="3">
    <source>
        <dbReference type="Google" id="ProtNLM"/>
    </source>
</evidence>
<gene>
    <name evidence="1" type="ORF">HCA46_07485</name>
</gene>
<dbReference type="Proteomes" id="UP000547643">
    <property type="component" value="Unassembled WGS sequence"/>
</dbReference>
<sequence>MADNHIMDKNHLDEWALKFRNFATSFNTFSDAIYAPIREVASIVDDLNVTSTRLSQSCSPMERQLDENIISTIRKMADELDMDVPLAFRTFDVKMEARAKEVLPEIENYEKLLDVYIDSIGVGGANIMNAGFLDAGGAFMTNRNLAASQVEGVKVNRMALATNEINQLIRDEMLKGREVTDEEIARIVMKYTNGILTEEEFGLFLYGLLETKPRRVQVPISAEEQAVMKSLGKYIPNPPIRWEFQSVASNPDIGYSLYQVDNDNGMYGTSAKFGLGGVDGKLPNIPSTVNLSDPSSNFSQFLQAKFGFTASVAEFSFASNNTITSEAFHSGTITLGEGKLEFKVSATPTNMGISANAIATIIKGEVTILHAVDVGGYDVSWNASGYAGAVGFKFEANAGENGWNFDVGGATLFGGSTGLDAVKSGTNFDVSKWYNQQ</sequence>
<organism evidence="1 2">
    <name type="scientific">Listeria booriae</name>
    <dbReference type="NCBI Taxonomy" id="1552123"/>
    <lineage>
        <taxon>Bacteria</taxon>
        <taxon>Bacillati</taxon>
        <taxon>Bacillota</taxon>
        <taxon>Bacilli</taxon>
        <taxon>Bacillales</taxon>
        <taxon>Listeriaceae</taxon>
        <taxon>Listeria</taxon>
    </lineage>
</organism>
<name>A0A7X0XR07_9LIST</name>
<dbReference type="EMBL" id="JAARUV010000002">
    <property type="protein sequence ID" value="MBC1778672.1"/>
    <property type="molecule type" value="Genomic_DNA"/>
</dbReference>
<evidence type="ECO:0000313" key="2">
    <source>
        <dbReference type="Proteomes" id="UP000547643"/>
    </source>
</evidence>
<dbReference type="RefSeq" id="WP_185494808.1">
    <property type="nucleotide sequence ID" value="NZ_JAARUV010000002.1"/>
</dbReference>
<dbReference type="AlphaFoldDB" id="A0A7X0XR07"/>
<protein>
    <recommendedName>
        <fullName evidence="3">LXG domain-containing protein</fullName>
    </recommendedName>
</protein>
<reference evidence="1 2" key="1">
    <citation type="submission" date="2020-03" db="EMBL/GenBank/DDBJ databases">
        <title>Soil Listeria distribution.</title>
        <authorList>
            <person name="Liao J."/>
            <person name="Wiedmann M."/>
        </authorList>
    </citation>
    <scope>NUCLEOTIDE SEQUENCE [LARGE SCALE GENOMIC DNA]</scope>
    <source>
        <strain evidence="1 2">FSL L7-1017</strain>
    </source>
</reference>
<comment type="caution">
    <text evidence="1">The sequence shown here is derived from an EMBL/GenBank/DDBJ whole genome shotgun (WGS) entry which is preliminary data.</text>
</comment>